<dbReference type="OrthoDB" id="3260031at2759"/>
<accession>A0A401GUJ8</accession>
<dbReference type="RefSeq" id="XP_027616317.1">
    <property type="nucleotide sequence ID" value="XM_027760516.1"/>
</dbReference>
<proteinExistence type="predicted"/>
<keyword evidence="3" id="KW-1185">Reference proteome</keyword>
<comment type="caution">
    <text evidence="2">The sequence shown here is derived from an EMBL/GenBank/DDBJ whole genome shotgun (WGS) entry which is preliminary data.</text>
</comment>
<dbReference type="AlphaFoldDB" id="A0A401GUJ8"/>
<protein>
    <submittedName>
        <fullName evidence="2">Retrovirus-related Pol polyprotein</fullName>
    </submittedName>
</protein>
<dbReference type="PANTHER" id="PTHR33064">
    <property type="entry name" value="POL PROTEIN"/>
    <property type="match status" value="1"/>
</dbReference>
<dbReference type="InParanoid" id="A0A401GUJ8"/>
<gene>
    <name evidence="2" type="ORF">SCP_0705910</name>
</gene>
<dbReference type="Proteomes" id="UP000287166">
    <property type="component" value="Unassembled WGS sequence"/>
</dbReference>
<organism evidence="2 3">
    <name type="scientific">Sparassis crispa</name>
    <dbReference type="NCBI Taxonomy" id="139825"/>
    <lineage>
        <taxon>Eukaryota</taxon>
        <taxon>Fungi</taxon>
        <taxon>Dikarya</taxon>
        <taxon>Basidiomycota</taxon>
        <taxon>Agaricomycotina</taxon>
        <taxon>Agaricomycetes</taxon>
        <taxon>Polyporales</taxon>
        <taxon>Sparassidaceae</taxon>
        <taxon>Sparassis</taxon>
    </lineage>
</organism>
<feature type="region of interest" description="Disordered" evidence="1">
    <location>
        <begin position="297"/>
        <end position="321"/>
    </location>
</feature>
<dbReference type="InterPro" id="IPR051320">
    <property type="entry name" value="Viral_Replic_Matur_Polypro"/>
</dbReference>
<feature type="region of interest" description="Disordered" evidence="1">
    <location>
        <begin position="371"/>
        <end position="415"/>
    </location>
</feature>
<dbReference type="CDD" id="cd01647">
    <property type="entry name" value="RT_LTR"/>
    <property type="match status" value="1"/>
</dbReference>
<dbReference type="InterPro" id="IPR043128">
    <property type="entry name" value="Rev_trsase/Diguanyl_cyclase"/>
</dbReference>
<sequence>MMAGKKGRGENHRPGRYACEKTHFPFPSHPIAIIPTTEIFLATLSGHPSHTSGIDSSPSLHLRPHADLILLILLLSGLRRNNNHVSTEEGQYYQDFTHVTLFLLSRGQLSTYERDRLYLEGFEASPLHAIKNRLAIKVPDQNPDNLYAISKVHSAAQHILSGSGSASSAVAVSKLSTGMVKLEGNETDAMQFLANMLQQAMRTSGGGQALVTQANIQVAVTQNPLPQALHACNFCLAIDHFMRNCPCIEDYIRVRKINRDALSRIILPNGQFVPRDLPGRSMAECVDVWHDMSPRNLFGDGPGPSAAPPPNVSRDGHDQPPHMVSLWEIMKEALNPKEPSLVYIEECLDDSAMSVLEANVALKKKTVQFDDSTAGKSAKCPPGVPASQVPASILKPASDPSAAPRGGAKASLPSAGNRTMQYSYKTPVEDKVNVQDIFERIQNEVRISLTHRELMALCPEICKLEKEEITVKRVAMMGSFKAADGEEVAKALLVDVSDGGGPLVMLGHLTNIQFGFSEMELYLQAHVLNDAPFEVLLGRLFFTLTACKTLDFTNGHIGKRSLVDGRVPHIPESASSVSSLSSSMAAFSSLSSSMNLFPSLSSFAASVSSLSSSEELFPRIVSLQIEEPHVLYTLSSSFCSIGAASGVTTPAVAPGAFQIEHEAVVHGYEYEKVDNDGFLWEEEVKLFDHILYLHEQAFAWDESEKGKFSDEYFKPIRIPYQQHVPWALRNIPLLPGIREQVIQVIRDKIASGVYEPSNSSYRSHWFCILKKDGKSLRLVHDLQPLSAIVIRDSAAPPQIEDIAEAFGGCFCYASFDLFIAFDQRTLHPDSHDLTTFQSLLGALRLTTIPMGYTNSVQIMHGDVTFILQDEIPHVTIPYIDNVPVKNGTT</sequence>
<reference evidence="2 3" key="1">
    <citation type="journal article" date="2018" name="Sci. Rep.">
        <title>Genome sequence of the cauliflower mushroom Sparassis crispa (Hanabiratake) and its association with beneficial usage.</title>
        <authorList>
            <person name="Kiyama R."/>
            <person name="Furutani Y."/>
            <person name="Kawaguchi K."/>
            <person name="Nakanishi T."/>
        </authorList>
    </citation>
    <scope>NUCLEOTIDE SEQUENCE [LARGE SCALE GENOMIC DNA]</scope>
</reference>
<dbReference type="SUPFAM" id="SSF56672">
    <property type="entry name" value="DNA/RNA polymerases"/>
    <property type="match status" value="1"/>
</dbReference>
<dbReference type="GeneID" id="38782321"/>
<evidence type="ECO:0000313" key="3">
    <source>
        <dbReference type="Proteomes" id="UP000287166"/>
    </source>
</evidence>
<dbReference type="PANTHER" id="PTHR33064:SF37">
    <property type="entry name" value="RIBONUCLEASE H"/>
    <property type="match status" value="1"/>
</dbReference>
<dbReference type="EMBL" id="BFAD01000007">
    <property type="protein sequence ID" value="GBE85404.1"/>
    <property type="molecule type" value="Genomic_DNA"/>
</dbReference>
<evidence type="ECO:0000313" key="2">
    <source>
        <dbReference type="EMBL" id="GBE85404.1"/>
    </source>
</evidence>
<dbReference type="Gene3D" id="3.30.70.270">
    <property type="match status" value="1"/>
</dbReference>
<dbReference type="InterPro" id="IPR043502">
    <property type="entry name" value="DNA/RNA_pol_sf"/>
</dbReference>
<evidence type="ECO:0000256" key="1">
    <source>
        <dbReference type="SAM" id="MobiDB-lite"/>
    </source>
</evidence>
<dbReference type="Gene3D" id="3.10.10.10">
    <property type="entry name" value="HIV Type 1 Reverse Transcriptase, subunit A, domain 1"/>
    <property type="match status" value="1"/>
</dbReference>
<name>A0A401GUJ8_9APHY</name>